<reference evidence="4" key="1">
    <citation type="journal article" date="2019" name="Int. J. Syst. Evol. Microbiol.">
        <title>The Global Catalogue of Microorganisms (GCM) 10K type strain sequencing project: providing services to taxonomists for standard genome sequencing and annotation.</title>
        <authorList>
            <consortium name="The Broad Institute Genomics Platform"/>
            <consortium name="The Broad Institute Genome Sequencing Center for Infectious Disease"/>
            <person name="Wu L."/>
            <person name="Ma J."/>
        </authorList>
    </citation>
    <scope>NUCLEOTIDE SEQUENCE [LARGE SCALE GENOMIC DNA]</scope>
    <source>
        <strain evidence="4">KCTC 33792</strain>
    </source>
</reference>
<name>A0ABW5T6U8_9BACI</name>
<proteinExistence type="predicted"/>
<feature type="transmembrane region" description="Helical" evidence="2">
    <location>
        <begin position="46"/>
        <end position="64"/>
    </location>
</feature>
<comment type="caution">
    <text evidence="3">The sequence shown here is derived from an EMBL/GenBank/DDBJ whole genome shotgun (WGS) entry which is preliminary data.</text>
</comment>
<evidence type="ECO:0000256" key="1">
    <source>
        <dbReference type="SAM" id="MobiDB-lite"/>
    </source>
</evidence>
<organism evidence="3 4">
    <name type="scientific">Salibacterium lacus</name>
    <dbReference type="NCBI Taxonomy" id="1898109"/>
    <lineage>
        <taxon>Bacteria</taxon>
        <taxon>Bacillati</taxon>
        <taxon>Bacillota</taxon>
        <taxon>Bacilli</taxon>
        <taxon>Bacillales</taxon>
        <taxon>Bacillaceae</taxon>
    </lineage>
</organism>
<accession>A0ABW5T6U8</accession>
<keyword evidence="2" id="KW-1133">Transmembrane helix</keyword>
<dbReference type="Proteomes" id="UP001597520">
    <property type="component" value="Unassembled WGS sequence"/>
</dbReference>
<keyword evidence="4" id="KW-1185">Reference proteome</keyword>
<feature type="region of interest" description="Disordered" evidence="1">
    <location>
        <begin position="70"/>
        <end position="110"/>
    </location>
</feature>
<sequence>MNQSWEEQMKRLKEDYDRIPDETSPERIWAHVQSSKRVGKHRASRIGAAAGGIAAALIAGLLVMSQAVLPPEDRGTGEGQEENASVTDPEDDQDEDTQEQPDSNRPDAKEITYQVEGSYTEDTFQLLDEDGFSFTTYIPEFFETEITEAGKLAIYAAFSADQQRTDEPVWTVTEHTDGKNLETMAAEIKTTYENQGYQRNTHQFEDLQYGDYMAVFENREREHVTVILQQNEQTIVEWQKSYPVEMGDGINAAEQVVMDEWEWR</sequence>
<dbReference type="RefSeq" id="WP_380714396.1">
    <property type="nucleotide sequence ID" value="NZ_JBHUML010000006.1"/>
</dbReference>
<evidence type="ECO:0000313" key="3">
    <source>
        <dbReference type="EMBL" id="MFD2707072.1"/>
    </source>
</evidence>
<protein>
    <recommendedName>
        <fullName evidence="5">DUF4367 domain-containing protein</fullName>
    </recommendedName>
</protein>
<gene>
    <name evidence="3" type="ORF">ACFSUB_16575</name>
</gene>
<keyword evidence="2" id="KW-0812">Transmembrane</keyword>
<evidence type="ECO:0000313" key="4">
    <source>
        <dbReference type="Proteomes" id="UP001597520"/>
    </source>
</evidence>
<keyword evidence="2" id="KW-0472">Membrane</keyword>
<evidence type="ECO:0000256" key="2">
    <source>
        <dbReference type="SAM" id="Phobius"/>
    </source>
</evidence>
<evidence type="ECO:0008006" key="5">
    <source>
        <dbReference type="Google" id="ProtNLM"/>
    </source>
</evidence>
<dbReference type="EMBL" id="JBHUML010000006">
    <property type="protein sequence ID" value="MFD2707072.1"/>
    <property type="molecule type" value="Genomic_DNA"/>
</dbReference>
<feature type="compositionally biased region" description="Acidic residues" evidence="1">
    <location>
        <begin position="88"/>
        <end position="99"/>
    </location>
</feature>